<dbReference type="RefSeq" id="WP_185125129.1">
    <property type="nucleotide sequence ID" value="NZ_CAJEWD010000004.1"/>
</dbReference>
<gene>
    <name evidence="1" type="primary">tesE</name>
    <name evidence="1" type="ORF">JEODO184_00583</name>
</gene>
<dbReference type="Proteomes" id="UP000589351">
    <property type="component" value="Unassembled WGS sequence"/>
</dbReference>
<accession>A0A6V7RAW5</accession>
<dbReference type="EMBL" id="CAJEWD010000004">
    <property type="protein sequence ID" value="CAD2073902.1"/>
    <property type="molecule type" value="Genomic_DNA"/>
</dbReference>
<evidence type="ECO:0000313" key="2">
    <source>
        <dbReference type="Proteomes" id="UP000589351"/>
    </source>
</evidence>
<keyword evidence="2" id="KW-1185">Reference proteome</keyword>
<comment type="caution">
    <text evidence="1">The sequence shown here is derived from an EMBL/GenBank/DDBJ whole genome shotgun (WGS) entry which is preliminary data.</text>
</comment>
<protein>
    <submittedName>
        <fullName evidence="1">2-hydroxyhexa-2,4-dienoate hydratase</fullName>
    </submittedName>
</protein>
<reference evidence="1 2" key="1">
    <citation type="submission" date="2020-07" db="EMBL/GenBank/DDBJ databases">
        <authorList>
            <person name="Criscuolo A."/>
        </authorList>
    </citation>
    <scope>NUCLEOTIDE SEQUENCE [LARGE SCALE GENOMIC DNA]</scope>
    <source>
        <strain evidence="1">CIP111649</strain>
    </source>
</reference>
<dbReference type="InterPro" id="IPR036663">
    <property type="entry name" value="Fumarylacetoacetase_C_sf"/>
</dbReference>
<dbReference type="PANTHER" id="PTHR30143:SF0">
    <property type="entry name" value="2-KETO-4-PENTENOATE HYDRATASE"/>
    <property type="match status" value="1"/>
</dbReference>
<organism evidence="1 2">
    <name type="scientific">Jeotgalicoccus meleagridis</name>
    <dbReference type="NCBI Taxonomy" id="2759181"/>
    <lineage>
        <taxon>Bacteria</taxon>
        <taxon>Bacillati</taxon>
        <taxon>Bacillota</taxon>
        <taxon>Bacilli</taxon>
        <taxon>Bacillales</taxon>
        <taxon>Staphylococcaceae</taxon>
        <taxon>Jeotgalicoccus</taxon>
    </lineage>
</organism>
<sequence>MQDVQKLYDARVSGENLTPGQDILVNTIEDAYDIQEELLKMQDTSAVGFKISMTSQETQDLFQSKEPVYGPFTERQVVDGIELSNYNIPLAELELVFRVNEDISIEDGVKDILKKCTVAPAVEIPDGRYDDWFPNISKYEVVADCAVAGAIVIGEEKTVTYDQIDNITAKLSLNDKELKSGDSSEVMDHPVNAVLWFVKKLHEQNKILRAGQFVSSGTFILPIKLEVGSYKAEFEGFDPVSFDVKS</sequence>
<dbReference type="AlphaFoldDB" id="A0A6V7RAW5"/>
<name>A0A6V7RAW5_9STAP</name>
<dbReference type="GO" id="GO:0005737">
    <property type="term" value="C:cytoplasm"/>
    <property type="evidence" value="ECO:0007669"/>
    <property type="project" value="TreeGrafter"/>
</dbReference>
<dbReference type="GO" id="GO:0008684">
    <property type="term" value="F:2-oxopent-4-enoate hydratase activity"/>
    <property type="evidence" value="ECO:0007669"/>
    <property type="project" value="TreeGrafter"/>
</dbReference>
<proteinExistence type="predicted"/>
<dbReference type="Gene3D" id="3.90.850.10">
    <property type="entry name" value="Fumarylacetoacetase-like, C-terminal domain"/>
    <property type="match status" value="1"/>
</dbReference>
<dbReference type="InterPro" id="IPR050772">
    <property type="entry name" value="Hydratase-Decarb/MhpD_sf"/>
</dbReference>
<dbReference type="SUPFAM" id="SSF56529">
    <property type="entry name" value="FAH"/>
    <property type="match status" value="1"/>
</dbReference>
<dbReference type="PANTHER" id="PTHR30143">
    <property type="entry name" value="ACID HYDRATASE"/>
    <property type="match status" value="1"/>
</dbReference>
<evidence type="ECO:0000313" key="1">
    <source>
        <dbReference type="EMBL" id="CAD2073902.1"/>
    </source>
</evidence>